<dbReference type="Pfam" id="PF03446">
    <property type="entry name" value="NAD_binding_2"/>
    <property type="match status" value="1"/>
</dbReference>
<keyword evidence="4" id="KW-1133">Transmembrane helix</keyword>
<dbReference type="GO" id="GO:0050661">
    <property type="term" value="F:NADP binding"/>
    <property type="evidence" value="ECO:0007669"/>
    <property type="project" value="InterPro"/>
</dbReference>
<dbReference type="GO" id="GO:0016491">
    <property type="term" value="F:oxidoreductase activity"/>
    <property type="evidence" value="ECO:0007669"/>
    <property type="project" value="UniProtKB-KW"/>
</dbReference>
<protein>
    <recommendedName>
        <fullName evidence="8">6-phosphogluconate dehydrogenase NADP-binding domain-containing protein</fullName>
    </recommendedName>
</protein>
<dbReference type="SUPFAM" id="SSF48179">
    <property type="entry name" value="6-phosphogluconate dehydrogenase C-terminal domain-like"/>
    <property type="match status" value="1"/>
</dbReference>
<dbReference type="InterPro" id="IPR015815">
    <property type="entry name" value="HIBADH-related"/>
</dbReference>
<sequence length="297" mass="31803">MRAIQRIGFIGLGIMGKPMALNLIAAGYTLTVYNRTQRKTIALEQAGARLASSPKQVSENSDVVITMVSDSPDVQEIVLGNDGILEGIRHNSIVIDMSTISPSMTKTLSQRLSEKGASMLDAPVSGSSWAAEDGTLSIMVGGDKEIFQKCLPIFETLGKTIVHIGPTGMGQVCKLVNQVIVAGTLASVCEGLLLGSKSGVDLENVFQAITGGAANSWQLENLGSRIIKRDFAPGFTVKLMLKDQRLINQASEELELPMPVSSIARQFFYILGQKGLGEEGTQSYIKALEEIGETEVK</sequence>
<dbReference type="PIRSF" id="PIRSF000103">
    <property type="entry name" value="HIBADH"/>
    <property type="match status" value="1"/>
</dbReference>
<name>A0A381X2E1_9ZZZZ</name>
<evidence type="ECO:0000259" key="6">
    <source>
        <dbReference type="Pfam" id="PF14833"/>
    </source>
</evidence>
<proteinExistence type="inferred from homology"/>
<feature type="domain" description="3-hydroxyisobutyrate dehydrogenase-like NAD-binding" evidence="6">
    <location>
        <begin position="168"/>
        <end position="287"/>
    </location>
</feature>
<evidence type="ECO:0008006" key="8">
    <source>
        <dbReference type="Google" id="ProtNLM"/>
    </source>
</evidence>
<reference evidence="7" key="1">
    <citation type="submission" date="2018-05" db="EMBL/GenBank/DDBJ databases">
        <authorList>
            <person name="Lanie J.A."/>
            <person name="Ng W.-L."/>
            <person name="Kazmierczak K.M."/>
            <person name="Andrzejewski T.M."/>
            <person name="Davidsen T.M."/>
            <person name="Wayne K.J."/>
            <person name="Tettelin H."/>
            <person name="Glass J.I."/>
            <person name="Rusch D."/>
            <person name="Podicherti R."/>
            <person name="Tsui H.-C.T."/>
            <person name="Winkler M.E."/>
        </authorList>
    </citation>
    <scope>NUCLEOTIDE SEQUENCE</scope>
</reference>
<dbReference type="InterPro" id="IPR008927">
    <property type="entry name" value="6-PGluconate_DH-like_C_sf"/>
</dbReference>
<dbReference type="InterPro" id="IPR002204">
    <property type="entry name" value="3-OH-isobutyrate_DH-rel_CS"/>
</dbReference>
<dbReference type="GO" id="GO:0051287">
    <property type="term" value="F:NAD binding"/>
    <property type="evidence" value="ECO:0007669"/>
    <property type="project" value="InterPro"/>
</dbReference>
<accession>A0A381X2E1</accession>
<keyword evidence="3" id="KW-0520">NAD</keyword>
<dbReference type="Gene3D" id="1.10.1040.10">
    <property type="entry name" value="N-(1-d-carboxylethyl)-l-norvaline Dehydrogenase, domain 2"/>
    <property type="match status" value="1"/>
</dbReference>
<comment type="similarity">
    <text evidence="1">Belongs to the HIBADH-related family.</text>
</comment>
<evidence type="ECO:0000259" key="5">
    <source>
        <dbReference type="Pfam" id="PF03446"/>
    </source>
</evidence>
<keyword evidence="4" id="KW-0472">Membrane</keyword>
<dbReference type="InterPro" id="IPR013328">
    <property type="entry name" value="6PGD_dom2"/>
</dbReference>
<dbReference type="Gene3D" id="3.40.50.720">
    <property type="entry name" value="NAD(P)-binding Rossmann-like Domain"/>
    <property type="match status" value="1"/>
</dbReference>
<dbReference type="PANTHER" id="PTHR43060">
    <property type="entry name" value="3-HYDROXYISOBUTYRATE DEHYDROGENASE-LIKE 1, MITOCHONDRIAL-RELATED"/>
    <property type="match status" value="1"/>
</dbReference>
<organism evidence="7">
    <name type="scientific">marine metagenome</name>
    <dbReference type="NCBI Taxonomy" id="408172"/>
    <lineage>
        <taxon>unclassified sequences</taxon>
        <taxon>metagenomes</taxon>
        <taxon>ecological metagenomes</taxon>
    </lineage>
</organism>
<dbReference type="InterPro" id="IPR036291">
    <property type="entry name" value="NAD(P)-bd_dom_sf"/>
</dbReference>
<evidence type="ECO:0000313" key="7">
    <source>
        <dbReference type="EMBL" id="SVA58337.1"/>
    </source>
</evidence>
<evidence type="ECO:0000256" key="2">
    <source>
        <dbReference type="ARBA" id="ARBA00023002"/>
    </source>
</evidence>
<dbReference type="AlphaFoldDB" id="A0A381X2E1"/>
<feature type="transmembrane region" description="Helical" evidence="4">
    <location>
        <begin position="7"/>
        <end position="30"/>
    </location>
</feature>
<dbReference type="Pfam" id="PF14833">
    <property type="entry name" value="NAD_binding_11"/>
    <property type="match status" value="1"/>
</dbReference>
<gene>
    <name evidence="7" type="ORF">METZ01_LOCUS111191</name>
</gene>
<evidence type="ECO:0000256" key="4">
    <source>
        <dbReference type="SAM" id="Phobius"/>
    </source>
</evidence>
<evidence type="ECO:0000256" key="3">
    <source>
        <dbReference type="ARBA" id="ARBA00023027"/>
    </source>
</evidence>
<keyword evidence="2" id="KW-0560">Oxidoreductase</keyword>
<evidence type="ECO:0000256" key="1">
    <source>
        <dbReference type="ARBA" id="ARBA00009080"/>
    </source>
</evidence>
<dbReference type="PROSITE" id="PS00895">
    <property type="entry name" value="3_HYDROXYISOBUT_DH"/>
    <property type="match status" value="1"/>
</dbReference>
<dbReference type="InterPro" id="IPR006115">
    <property type="entry name" value="6PGDH_NADP-bd"/>
</dbReference>
<dbReference type="SUPFAM" id="SSF51735">
    <property type="entry name" value="NAD(P)-binding Rossmann-fold domains"/>
    <property type="match status" value="1"/>
</dbReference>
<keyword evidence="4" id="KW-0812">Transmembrane</keyword>
<feature type="domain" description="6-phosphogluconate dehydrogenase NADP-binding" evidence="5">
    <location>
        <begin position="6"/>
        <end position="165"/>
    </location>
</feature>
<dbReference type="EMBL" id="UINC01013516">
    <property type="protein sequence ID" value="SVA58337.1"/>
    <property type="molecule type" value="Genomic_DNA"/>
</dbReference>
<dbReference type="PANTHER" id="PTHR43060:SF15">
    <property type="entry name" value="3-HYDROXYISOBUTYRATE DEHYDROGENASE-LIKE 1, MITOCHONDRIAL-RELATED"/>
    <property type="match status" value="1"/>
</dbReference>
<dbReference type="InterPro" id="IPR029154">
    <property type="entry name" value="HIBADH-like_NADP-bd"/>
</dbReference>